<organism evidence="3 4">
    <name type="scientific">Thermanaerosceptrum fracticalcis</name>
    <dbReference type="NCBI Taxonomy" id="1712410"/>
    <lineage>
        <taxon>Bacteria</taxon>
        <taxon>Bacillati</taxon>
        <taxon>Bacillota</taxon>
        <taxon>Clostridia</taxon>
        <taxon>Eubacteriales</taxon>
        <taxon>Peptococcaceae</taxon>
        <taxon>Thermanaerosceptrum</taxon>
    </lineage>
</organism>
<proteinExistence type="predicted"/>
<evidence type="ECO:0000313" key="4">
    <source>
        <dbReference type="Proteomes" id="UP000515847"/>
    </source>
</evidence>
<feature type="compositionally biased region" description="Low complexity" evidence="1">
    <location>
        <begin position="57"/>
        <end position="66"/>
    </location>
</feature>
<evidence type="ECO:0000313" key="3">
    <source>
        <dbReference type="EMBL" id="QNB45344.1"/>
    </source>
</evidence>
<protein>
    <submittedName>
        <fullName evidence="3">Zinc ribbon domain-containing protein</fullName>
    </submittedName>
</protein>
<dbReference type="SMART" id="SM00834">
    <property type="entry name" value="CxxC_CXXC_SSSS"/>
    <property type="match status" value="1"/>
</dbReference>
<dbReference type="EMBL" id="CP045798">
    <property type="protein sequence ID" value="QNB45344.1"/>
    <property type="molecule type" value="Genomic_DNA"/>
</dbReference>
<sequence length="75" mass="8282">MPSYDYRCPRCGKFTITQGIKEAPLQKCPTCQSPVNRLIGKNVNIIYKCSGFYTTDSKSSPSSQGSNNETKAVNE</sequence>
<dbReference type="Pfam" id="PF09723">
    <property type="entry name" value="Zn_ribbon_8"/>
    <property type="match status" value="1"/>
</dbReference>
<name>A0A7G6DZU0_THEFR</name>
<dbReference type="AlphaFoldDB" id="A0A7G6DZU0"/>
<dbReference type="RefSeq" id="WP_034421678.1">
    <property type="nucleotide sequence ID" value="NZ_CP045798.1"/>
</dbReference>
<dbReference type="NCBIfam" id="TIGR02605">
    <property type="entry name" value="CxxC_CxxC_SSSS"/>
    <property type="match status" value="1"/>
</dbReference>
<feature type="domain" description="Putative regulatory protein FmdB zinc ribbon" evidence="2">
    <location>
        <begin position="1"/>
        <end position="40"/>
    </location>
</feature>
<dbReference type="PANTHER" id="PTHR34404">
    <property type="entry name" value="REGULATORY PROTEIN, FMDB FAMILY"/>
    <property type="match status" value="1"/>
</dbReference>
<reference evidence="3 4" key="1">
    <citation type="journal article" date="2019" name="Front. Microbiol.">
        <title>Thermoanaerosceptrum fracticalcis gen. nov. sp. nov., a Novel Fumarate-Fermenting Microorganism From a Deep Fractured Carbonate Aquifer of the US Great Basin.</title>
        <authorList>
            <person name="Hamilton-Brehm S.D."/>
            <person name="Stewart L.E."/>
            <person name="Zavarin M."/>
            <person name="Caldwell M."/>
            <person name="Lawson P.A."/>
            <person name="Onstott T.C."/>
            <person name="Grzymski J."/>
            <person name="Neveux I."/>
            <person name="Lollar B.S."/>
            <person name="Russell C.E."/>
            <person name="Moser D.P."/>
        </authorList>
    </citation>
    <scope>NUCLEOTIDE SEQUENCE [LARGE SCALE GENOMIC DNA]</scope>
    <source>
        <strain evidence="3 4">DRI-13</strain>
    </source>
</reference>
<feature type="region of interest" description="Disordered" evidence="1">
    <location>
        <begin position="54"/>
        <end position="75"/>
    </location>
</feature>
<keyword evidence="4" id="KW-1185">Reference proteome</keyword>
<dbReference type="KEGG" id="tfr:BR63_02855"/>
<dbReference type="PANTHER" id="PTHR34404:SF2">
    <property type="entry name" value="CONSERVED SERINE RICH PROTEIN"/>
    <property type="match status" value="1"/>
</dbReference>
<dbReference type="InterPro" id="IPR013429">
    <property type="entry name" value="Regulatory_FmdB_Zinc_ribbon"/>
</dbReference>
<accession>A0A7G6DZU0</accession>
<evidence type="ECO:0000256" key="1">
    <source>
        <dbReference type="SAM" id="MobiDB-lite"/>
    </source>
</evidence>
<dbReference type="Proteomes" id="UP000515847">
    <property type="component" value="Chromosome"/>
</dbReference>
<gene>
    <name evidence="3" type="ORF">BR63_02855</name>
</gene>
<evidence type="ECO:0000259" key="2">
    <source>
        <dbReference type="SMART" id="SM00834"/>
    </source>
</evidence>
<dbReference type="OrthoDB" id="9813321at2"/>